<dbReference type="SMART" id="SM00698">
    <property type="entry name" value="MORN"/>
    <property type="match status" value="8"/>
</dbReference>
<accession>A0A0V0QWN8</accession>
<dbReference type="SUPFAM" id="SSF82185">
    <property type="entry name" value="Histone H3 K4-specific methyltransferase SET7/9 N-terminal domain"/>
    <property type="match status" value="4"/>
</dbReference>
<comment type="caution">
    <text evidence="2">The sequence shown here is derived from an EMBL/GenBank/DDBJ whole genome shotgun (WGS) entry which is preliminary data.</text>
</comment>
<reference evidence="2 3" key="1">
    <citation type="journal article" date="2015" name="Sci. Rep.">
        <title>Genome of the facultative scuticociliatosis pathogen Pseudocohnilembus persalinus provides insight into its virulence through horizontal gene transfer.</title>
        <authorList>
            <person name="Xiong J."/>
            <person name="Wang G."/>
            <person name="Cheng J."/>
            <person name="Tian M."/>
            <person name="Pan X."/>
            <person name="Warren A."/>
            <person name="Jiang C."/>
            <person name="Yuan D."/>
            <person name="Miao W."/>
        </authorList>
    </citation>
    <scope>NUCLEOTIDE SEQUENCE [LARGE SCALE GENOMIC DNA]</scope>
    <source>
        <strain evidence="2">36N120E</strain>
    </source>
</reference>
<dbReference type="PANTHER" id="PTHR43215:SF14">
    <property type="entry name" value="RADIAL SPOKE HEAD 1 HOMOLOG"/>
    <property type="match status" value="1"/>
</dbReference>
<gene>
    <name evidence="2" type="ORF">PPERSA_09137</name>
</gene>
<keyword evidence="1" id="KW-0677">Repeat</keyword>
<dbReference type="EMBL" id="LDAU01000092">
    <property type="protein sequence ID" value="KRX06735.1"/>
    <property type="molecule type" value="Genomic_DNA"/>
</dbReference>
<sequence>MKKVYFNNGDTYEGDKNELNELQGKGIYNFKNGSYFKGEFIKGLYNGKGEFFDVDSNCVIKGDFKNSLPNGNVTIEYSDKSKYIGQVVNGLREGLGKFFFAPRNQQNMLVYEGEFKNDRFEGRGSIQFQNNDNFQGNFLNGVIEGQGILKTSEYTYQGNFKNGQKSDVKGQLIYSNQDKYIGGFIKDKKNGEGKIIYRDGNEYEGEWFDDLKQGKGILKFTNGDRYEGEFQNDVFDGKGKYIFNVKSGENLNQEQKSQIYLYEGQFKNGYAEGQGKILFQNSKDYIEGQFEQNYKHGQIIHVIFKTTNEKQFGEFKGQFVYNTEKTQISDYGPRK</sequence>
<evidence type="ECO:0008006" key="4">
    <source>
        <dbReference type="Google" id="ProtNLM"/>
    </source>
</evidence>
<dbReference type="InterPro" id="IPR003409">
    <property type="entry name" value="MORN"/>
</dbReference>
<dbReference type="PANTHER" id="PTHR43215">
    <property type="entry name" value="RADIAL SPOKE HEAD 1 HOMOLOG"/>
    <property type="match status" value="1"/>
</dbReference>
<keyword evidence="3" id="KW-1185">Reference proteome</keyword>
<name>A0A0V0QWN8_PSEPJ</name>
<dbReference type="OrthoDB" id="437960at2759"/>
<dbReference type="OMA" id="KANGMCI"/>
<proteinExistence type="predicted"/>
<dbReference type="Proteomes" id="UP000054937">
    <property type="component" value="Unassembled WGS sequence"/>
</dbReference>
<dbReference type="Pfam" id="PF02493">
    <property type="entry name" value="MORN"/>
    <property type="match status" value="11"/>
</dbReference>
<dbReference type="Gene3D" id="2.20.110.10">
    <property type="entry name" value="Histone H3 K4-specific methyltransferase SET7/9 N-terminal domain"/>
    <property type="match status" value="3"/>
</dbReference>
<dbReference type="InParanoid" id="A0A0V0QWN8"/>
<protein>
    <recommendedName>
        <fullName evidence="4">MORN motif</fullName>
    </recommendedName>
</protein>
<evidence type="ECO:0000256" key="1">
    <source>
        <dbReference type="ARBA" id="ARBA00022737"/>
    </source>
</evidence>
<dbReference type="AlphaFoldDB" id="A0A0V0QWN8"/>
<organism evidence="2 3">
    <name type="scientific">Pseudocohnilembus persalinus</name>
    <name type="common">Ciliate</name>
    <dbReference type="NCBI Taxonomy" id="266149"/>
    <lineage>
        <taxon>Eukaryota</taxon>
        <taxon>Sar</taxon>
        <taxon>Alveolata</taxon>
        <taxon>Ciliophora</taxon>
        <taxon>Intramacronucleata</taxon>
        <taxon>Oligohymenophorea</taxon>
        <taxon>Scuticociliatia</taxon>
        <taxon>Philasterida</taxon>
        <taxon>Pseudocohnilembidae</taxon>
        <taxon>Pseudocohnilembus</taxon>
    </lineage>
</organism>
<evidence type="ECO:0000313" key="2">
    <source>
        <dbReference type="EMBL" id="KRX06735.1"/>
    </source>
</evidence>
<evidence type="ECO:0000313" key="3">
    <source>
        <dbReference type="Proteomes" id="UP000054937"/>
    </source>
</evidence>